<feature type="domain" description="Gnk2-homologous" evidence="2">
    <location>
        <begin position="27"/>
        <end position="137"/>
    </location>
</feature>
<feature type="chain" id="PRO_5043494832" description="Gnk2-homologous domain-containing protein" evidence="1">
    <location>
        <begin position="25"/>
        <end position="137"/>
    </location>
</feature>
<keyword evidence="4" id="KW-1185">Reference proteome</keyword>
<dbReference type="PROSITE" id="PS51473">
    <property type="entry name" value="GNK2"/>
    <property type="match status" value="1"/>
</dbReference>
<dbReference type="Proteomes" id="UP001497516">
    <property type="component" value="Chromosome 9"/>
</dbReference>
<accession>A0AAV2GQN8</accession>
<name>A0AAV2GQN8_9ROSI</name>
<dbReference type="AlphaFoldDB" id="A0AAV2GQN8"/>
<evidence type="ECO:0000313" key="3">
    <source>
        <dbReference type="EMBL" id="CAL1412582.1"/>
    </source>
</evidence>
<reference evidence="3 4" key="1">
    <citation type="submission" date="2024-04" db="EMBL/GenBank/DDBJ databases">
        <authorList>
            <person name="Fracassetti M."/>
        </authorList>
    </citation>
    <scope>NUCLEOTIDE SEQUENCE [LARGE SCALE GENOMIC DNA]</scope>
</reference>
<keyword evidence="1" id="KW-0732">Signal</keyword>
<organism evidence="3 4">
    <name type="scientific">Linum trigynum</name>
    <dbReference type="NCBI Taxonomy" id="586398"/>
    <lineage>
        <taxon>Eukaryota</taxon>
        <taxon>Viridiplantae</taxon>
        <taxon>Streptophyta</taxon>
        <taxon>Embryophyta</taxon>
        <taxon>Tracheophyta</taxon>
        <taxon>Spermatophyta</taxon>
        <taxon>Magnoliopsida</taxon>
        <taxon>eudicotyledons</taxon>
        <taxon>Gunneridae</taxon>
        <taxon>Pentapetalae</taxon>
        <taxon>rosids</taxon>
        <taxon>fabids</taxon>
        <taxon>Malpighiales</taxon>
        <taxon>Linaceae</taxon>
        <taxon>Linum</taxon>
    </lineage>
</organism>
<evidence type="ECO:0000313" key="4">
    <source>
        <dbReference type="Proteomes" id="UP001497516"/>
    </source>
</evidence>
<dbReference type="InterPro" id="IPR002902">
    <property type="entry name" value="GNK2"/>
</dbReference>
<feature type="signal peptide" evidence="1">
    <location>
        <begin position="1"/>
        <end position="24"/>
    </location>
</feature>
<sequence>MNTTMRAAVIVVMIVAAYSVSVSGKDDHIDTKFCGCGPSKDQSNFPARLDAVLDDVVKTTASEREDAVSGDITYTATDPAKGCSGAAAATGTCFGDAFLDCSACLSRARGFLKPCGAFACGGIRFDGKCRLQFRQIK</sequence>
<gene>
    <name evidence="3" type="ORF">LTRI10_LOCUS51864</name>
</gene>
<proteinExistence type="predicted"/>
<protein>
    <recommendedName>
        <fullName evidence="2">Gnk2-homologous domain-containing protein</fullName>
    </recommendedName>
</protein>
<evidence type="ECO:0000259" key="2">
    <source>
        <dbReference type="PROSITE" id="PS51473"/>
    </source>
</evidence>
<dbReference type="EMBL" id="OZ034822">
    <property type="protein sequence ID" value="CAL1412582.1"/>
    <property type="molecule type" value="Genomic_DNA"/>
</dbReference>
<evidence type="ECO:0000256" key="1">
    <source>
        <dbReference type="SAM" id="SignalP"/>
    </source>
</evidence>